<protein>
    <recommendedName>
        <fullName evidence="1">C-type lectin domain-containing protein</fullName>
    </recommendedName>
</protein>
<dbReference type="PROSITE" id="PS50041">
    <property type="entry name" value="C_TYPE_LECTIN_2"/>
    <property type="match status" value="1"/>
</dbReference>
<organism evidence="2 3">
    <name type="scientific">Electrophorus electricus</name>
    <name type="common">Electric eel</name>
    <name type="synonym">Gymnotus electricus</name>
    <dbReference type="NCBI Taxonomy" id="8005"/>
    <lineage>
        <taxon>Eukaryota</taxon>
        <taxon>Metazoa</taxon>
        <taxon>Chordata</taxon>
        <taxon>Craniata</taxon>
        <taxon>Vertebrata</taxon>
        <taxon>Euteleostomi</taxon>
        <taxon>Actinopterygii</taxon>
        <taxon>Neopterygii</taxon>
        <taxon>Teleostei</taxon>
        <taxon>Ostariophysi</taxon>
        <taxon>Gymnotiformes</taxon>
        <taxon>Gymnotoidei</taxon>
        <taxon>Gymnotidae</taxon>
        <taxon>Electrophorus</taxon>
    </lineage>
</organism>
<evidence type="ECO:0000259" key="1">
    <source>
        <dbReference type="PROSITE" id="PS50041"/>
    </source>
</evidence>
<dbReference type="OMA" id="CFFFMAD"/>
<reference evidence="3" key="2">
    <citation type="journal article" date="2017" name="Sci. Adv.">
        <title>A tail of two voltages: Proteomic comparison of the three electric organs of the electric eel.</title>
        <authorList>
            <person name="Traeger L.L."/>
            <person name="Sabat G."/>
            <person name="Barrett-Wilt G.A."/>
            <person name="Wells G.B."/>
            <person name="Sussman M.R."/>
        </authorList>
    </citation>
    <scope>NUCLEOTIDE SEQUENCE [LARGE SCALE GENOMIC DNA]</scope>
</reference>
<keyword evidence="3" id="KW-1185">Reference proteome</keyword>
<reference evidence="2" key="3">
    <citation type="submission" date="2020-05" db="EMBL/GenBank/DDBJ databases">
        <title>Electrophorus electricus (electric eel) genome, fEleEle1, primary haplotype.</title>
        <authorList>
            <person name="Myers G."/>
            <person name="Meyer A."/>
            <person name="Fedrigo O."/>
            <person name="Formenti G."/>
            <person name="Rhie A."/>
            <person name="Tracey A."/>
            <person name="Sims Y."/>
            <person name="Jarvis E.D."/>
        </authorList>
    </citation>
    <scope>NUCLEOTIDE SEQUENCE [LARGE SCALE GENOMIC DNA]</scope>
</reference>
<dbReference type="SUPFAM" id="SSF56436">
    <property type="entry name" value="C-type lectin-like"/>
    <property type="match status" value="1"/>
</dbReference>
<evidence type="ECO:0000313" key="3">
    <source>
        <dbReference type="Proteomes" id="UP000314983"/>
    </source>
</evidence>
<name>A0A4W4DN92_ELEEL</name>
<reference evidence="2" key="5">
    <citation type="submission" date="2025-09" db="UniProtKB">
        <authorList>
            <consortium name="Ensembl"/>
        </authorList>
    </citation>
    <scope>IDENTIFICATION</scope>
</reference>
<dbReference type="InterPro" id="IPR016187">
    <property type="entry name" value="CTDL_fold"/>
</dbReference>
<feature type="domain" description="C-type lectin" evidence="1">
    <location>
        <begin position="28"/>
        <end position="141"/>
    </location>
</feature>
<dbReference type="PANTHER" id="PTHR45784:SF3">
    <property type="entry name" value="C-TYPE LECTIN DOMAIN FAMILY 4 MEMBER K-LIKE-RELATED"/>
    <property type="match status" value="1"/>
</dbReference>
<dbReference type="Ensembl" id="ENSEEET00000000609.2">
    <property type="protein sequence ID" value="ENSEEEP00000000595.2"/>
    <property type="gene ID" value="ENSEEEG00000000428.2"/>
</dbReference>
<dbReference type="SMART" id="SM00034">
    <property type="entry name" value="CLECT"/>
    <property type="match status" value="1"/>
</dbReference>
<dbReference type="PANTHER" id="PTHR45784">
    <property type="entry name" value="C-TYPE LECTIN DOMAIN FAMILY 20 MEMBER A-RELATED"/>
    <property type="match status" value="1"/>
</dbReference>
<proteinExistence type="predicted"/>
<sequence>RSSPAVGSQPGANPYRCSCRSSQTCSFYYLFPEMTWRDALRYCSENHVDLVSVLTNETQEWVETVTKNVSTPNVWMGLRHTRTLGFWYWVSGECIWYQNWAPENRTGVEDCSNGERSGAVQSGSKQWVSLPDTQKLNVICTI</sequence>
<dbReference type="InterPro" id="IPR016186">
    <property type="entry name" value="C-type_lectin-like/link_sf"/>
</dbReference>
<evidence type="ECO:0000313" key="2">
    <source>
        <dbReference type="Ensembl" id="ENSEEEP00000000595.2"/>
    </source>
</evidence>
<dbReference type="Gene3D" id="3.10.100.10">
    <property type="entry name" value="Mannose-Binding Protein A, subunit A"/>
    <property type="match status" value="1"/>
</dbReference>
<dbReference type="CDD" id="cd00037">
    <property type="entry name" value="CLECT"/>
    <property type="match status" value="1"/>
</dbReference>
<gene>
    <name evidence="2" type="primary">NTM</name>
</gene>
<accession>A0A4W4DN92</accession>
<dbReference type="InterPro" id="IPR001304">
    <property type="entry name" value="C-type_lectin-like"/>
</dbReference>
<reference evidence="2" key="4">
    <citation type="submission" date="2025-08" db="UniProtKB">
        <authorList>
            <consortium name="Ensembl"/>
        </authorList>
    </citation>
    <scope>IDENTIFICATION</scope>
</reference>
<dbReference type="Pfam" id="PF00059">
    <property type="entry name" value="Lectin_C"/>
    <property type="match status" value="1"/>
</dbReference>
<dbReference type="AlphaFoldDB" id="A0A4W4DN92"/>
<reference evidence="3" key="1">
    <citation type="journal article" date="2014" name="Science">
        <title>Nonhuman genetics. Genomic basis for the convergent evolution of electric organs.</title>
        <authorList>
            <person name="Gallant J.R."/>
            <person name="Traeger L.L."/>
            <person name="Volkening J.D."/>
            <person name="Moffett H."/>
            <person name="Chen P.H."/>
            <person name="Novina C.D."/>
            <person name="Phillips G.N.Jr."/>
            <person name="Anand R."/>
            <person name="Wells G.B."/>
            <person name="Pinch M."/>
            <person name="Guth R."/>
            <person name="Unguez G.A."/>
            <person name="Albert J.S."/>
            <person name="Zakon H.H."/>
            <person name="Samanta M.P."/>
            <person name="Sussman M.R."/>
        </authorList>
    </citation>
    <scope>NUCLEOTIDE SEQUENCE [LARGE SCALE GENOMIC DNA]</scope>
</reference>
<dbReference type="Proteomes" id="UP000314983">
    <property type="component" value="Chromosome 19"/>
</dbReference>
<dbReference type="GeneTree" id="ENSGT01100000263473"/>